<dbReference type="InterPro" id="IPR018976">
    <property type="entry name" value="Imelysin-like"/>
</dbReference>
<evidence type="ECO:0000256" key="1">
    <source>
        <dbReference type="ARBA" id="ARBA00004196"/>
    </source>
</evidence>
<dbReference type="AlphaFoldDB" id="A0A0T5P5P3"/>
<keyword evidence="6" id="KW-1185">Reference proteome</keyword>
<comment type="caution">
    <text evidence="5">The sequence shown here is derived from an EMBL/GenBank/DDBJ whole genome shotgun (WGS) entry which is preliminary data.</text>
</comment>
<proteinExistence type="predicted"/>
<feature type="signal peptide" evidence="3">
    <location>
        <begin position="1"/>
        <end position="19"/>
    </location>
</feature>
<dbReference type="Proteomes" id="UP000051401">
    <property type="component" value="Unassembled WGS sequence"/>
</dbReference>
<organism evidence="5 6">
    <name type="scientific">Roseovarius indicus</name>
    <dbReference type="NCBI Taxonomy" id="540747"/>
    <lineage>
        <taxon>Bacteria</taxon>
        <taxon>Pseudomonadati</taxon>
        <taxon>Pseudomonadota</taxon>
        <taxon>Alphaproteobacteria</taxon>
        <taxon>Rhodobacterales</taxon>
        <taxon>Roseobacteraceae</taxon>
        <taxon>Roseovarius</taxon>
    </lineage>
</organism>
<evidence type="ECO:0000256" key="2">
    <source>
        <dbReference type="ARBA" id="ARBA00022729"/>
    </source>
</evidence>
<dbReference type="EMBL" id="LAXI01000014">
    <property type="protein sequence ID" value="KRS16424.1"/>
    <property type="molecule type" value="Genomic_DNA"/>
</dbReference>
<sequence>MMKHVFAALLMAVPLAAPAQERAEVIRGIVAEDIVGGFAELDERAADMVQASGQDCTHPGLHESYAAAFSAWVRVSHLRFGPSEAENRAFALAYWPDPRGRTAKAIRKMLADGDEDLLSAEAYADMSIAARGFYALDYLLHEEDLATIGTPGYRCALVRTIVADIHGTTGELAEAWGAFAPKLTEPGPDSPYRSEDEVLQVLYKSASTGLEFASDMRLGRPLGTFERPRPNWAEAYRSGLSLRLLQEAVRGAGGLALRLASGNAVLQDRLRAELEAFQTDAEALDDPVFASVADPMGRFRVESLRTDVQDIREIVQGELGPALGVSAGFNSMDGD</sequence>
<keyword evidence="2 3" id="KW-0732">Signal</keyword>
<name>A0A0T5P5P3_9RHOB</name>
<dbReference type="GO" id="GO:0030313">
    <property type="term" value="C:cell envelope"/>
    <property type="evidence" value="ECO:0007669"/>
    <property type="project" value="UniProtKB-SubCell"/>
</dbReference>
<feature type="chain" id="PRO_5006664284" description="Imelysin-like domain-containing protein" evidence="3">
    <location>
        <begin position="20"/>
        <end position="335"/>
    </location>
</feature>
<evidence type="ECO:0000259" key="4">
    <source>
        <dbReference type="Pfam" id="PF09375"/>
    </source>
</evidence>
<comment type="subcellular location">
    <subcellularLocation>
        <location evidence="1">Cell envelope</location>
    </subcellularLocation>
</comment>
<protein>
    <recommendedName>
        <fullName evidence="4">Imelysin-like domain-containing protein</fullName>
    </recommendedName>
</protein>
<dbReference type="InterPro" id="IPR038352">
    <property type="entry name" value="Imelysin_sf"/>
</dbReference>
<evidence type="ECO:0000313" key="6">
    <source>
        <dbReference type="Proteomes" id="UP000051401"/>
    </source>
</evidence>
<gene>
    <name evidence="5" type="ORF">XM52_19070</name>
</gene>
<feature type="domain" description="Imelysin-like" evidence="4">
    <location>
        <begin position="38"/>
        <end position="310"/>
    </location>
</feature>
<evidence type="ECO:0000313" key="5">
    <source>
        <dbReference type="EMBL" id="KRS16424.1"/>
    </source>
</evidence>
<dbReference type="Gene3D" id="1.20.1420.20">
    <property type="entry name" value="M75 peptidase, HXXE motif"/>
    <property type="match status" value="1"/>
</dbReference>
<dbReference type="PATRIC" id="fig|540747.5.peg.1569"/>
<dbReference type="InterPro" id="IPR034984">
    <property type="entry name" value="Imelysin-like_IPPA"/>
</dbReference>
<accession>A0A0T5P5P3</accession>
<dbReference type="STRING" id="540747.SAMN04488031_105160"/>
<dbReference type="CDD" id="cd14659">
    <property type="entry name" value="Imelysin-like_IPPA"/>
    <property type="match status" value="1"/>
</dbReference>
<reference evidence="5 6" key="1">
    <citation type="submission" date="2015-04" db="EMBL/GenBank/DDBJ databases">
        <title>The draft genome sequence of Roseovarius indicus B108T.</title>
        <authorList>
            <person name="Li G."/>
            <person name="Lai Q."/>
            <person name="Shao Z."/>
            <person name="Yan P."/>
        </authorList>
    </citation>
    <scope>NUCLEOTIDE SEQUENCE [LARGE SCALE GENOMIC DNA]</scope>
    <source>
        <strain evidence="5 6">B108</strain>
    </source>
</reference>
<evidence type="ECO:0000256" key="3">
    <source>
        <dbReference type="SAM" id="SignalP"/>
    </source>
</evidence>
<dbReference type="Pfam" id="PF09375">
    <property type="entry name" value="Peptidase_M75"/>
    <property type="match status" value="1"/>
</dbReference>